<dbReference type="PANTHER" id="PTHR43424:SF1">
    <property type="entry name" value="LOCUS PUTATIVE PROTEIN 1-RELATED"/>
    <property type="match status" value="1"/>
</dbReference>
<accession>A0A559SZA3</accession>
<dbReference type="AlphaFoldDB" id="A0A559SZA3"/>
<feature type="transmembrane region" description="Helical" evidence="1">
    <location>
        <begin position="318"/>
        <end position="339"/>
    </location>
</feature>
<feature type="transmembrane region" description="Helical" evidence="1">
    <location>
        <begin position="248"/>
        <end position="265"/>
    </location>
</feature>
<dbReference type="InterPro" id="IPR052556">
    <property type="entry name" value="PolySynth_Transporter"/>
</dbReference>
<name>A0A559SZA3_SERFO</name>
<keyword evidence="1" id="KW-0472">Membrane</keyword>
<feature type="transmembrane region" description="Helical" evidence="1">
    <location>
        <begin position="277"/>
        <end position="298"/>
    </location>
</feature>
<feature type="transmembrane region" description="Helical" evidence="1">
    <location>
        <begin position="106"/>
        <end position="123"/>
    </location>
</feature>
<feature type="transmembrane region" description="Helical" evidence="1">
    <location>
        <begin position="205"/>
        <end position="228"/>
    </location>
</feature>
<proteinExistence type="predicted"/>
<dbReference type="PANTHER" id="PTHR43424">
    <property type="entry name" value="LOCUS PUTATIVE PROTEIN 1-RELATED"/>
    <property type="match status" value="1"/>
</dbReference>
<feature type="transmembrane region" description="Helical" evidence="1">
    <location>
        <begin position="135"/>
        <end position="156"/>
    </location>
</feature>
<evidence type="ECO:0000313" key="2">
    <source>
        <dbReference type="EMBL" id="TVZ67696.1"/>
    </source>
</evidence>
<protein>
    <submittedName>
        <fullName evidence="2">O-antigen/teichoic acid export membrane protein</fullName>
    </submittedName>
</protein>
<keyword evidence="1" id="KW-0812">Transmembrane</keyword>
<feature type="transmembrane region" description="Helical" evidence="1">
    <location>
        <begin position="351"/>
        <end position="369"/>
    </location>
</feature>
<feature type="transmembrane region" description="Helical" evidence="1">
    <location>
        <begin position="45"/>
        <end position="65"/>
    </location>
</feature>
<reference evidence="2" key="1">
    <citation type="submission" date="2019-06" db="EMBL/GenBank/DDBJ databases">
        <authorList>
            <person name="Deangelis K."/>
            <person name="Huntemann M."/>
            <person name="Clum A."/>
            <person name="Pillay M."/>
            <person name="Palaniappan K."/>
            <person name="Varghese N."/>
            <person name="Mikhailova N."/>
            <person name="Stamatis D."/>
            <person name="Reddy T."/>
            <person name="Daum C."/>
            <person name="Shapiro N."/>
            <person name="Ivanova N."/>
            <person name="Kyrpides N."/>
            <person name="Woyke T."/>
        </authorList>
    </citation>
    <scope>NUCLEOTIDE SEQUENCE [LARGE SCALE GENOMIC DNA]</scope>
    <source>
        <strain evidence="2">128R</strain>
    </source>
</reference>
<organism evidence="2">
    <name type="scientific">Serratia fonticola</name>
    <dbReference type="NCBI Taxonomy" id="47917"/>
    <lineage>
        <taxon>Bacteria</taxon>
        <taxon>Pseudomonadati</taxon>
        <taxon>Pseudomonadota</taxon>
        <taxon>Gammaproteobacteria</taxon>
        <taxon>Enterobacterales</taxon>
        <taxon>Yersiniaceae</taxon>
        <taxon>Serratia</taxon>
    </lineage>
</organism>
<sequence length="405" mass="45400">MSILLKKQMLWSLVDKIIKAVAAIISLSLVSKSLAITNFGDYVTLISLGGVFLALTNIGSESLIPKLVANNETLNEFIFLKIAASFFFGFIFIIICTIAYPSIDFFYLALFSANFLFVFFSYNEFIYIQKGKVEIFSKISIFIQITSLFIKFLYVYNDGTSMWFWLVILSSEYLSLGLLTHYALRQKVSIKGLDFLKVKKIASDVMYISLSSVAIAAYMRIDTLMISYFLGSDEAGKYFAGARLSEGVYFIGIALASILYSYTLNNKSNTTIVKKSIARCLIFLMFLGFIGTILINFISDAAIIFLYGDGYYESAKVLAIHSTSIMFVFAGGYLSRLYINCGFAKKNLRRTIIALLTNIILTYILIPRFGIVGAAYATVISQIMSSFLLFMIDRVFVVRLLKGVV</sequence>
<feature type="transmembrane region" description="Helical" evidence="1">
    <location>
        <begin position="375"/>
        <end position="392"/>
    </location>
</feature>
<evidence type="ECO:0000256" key="1">
    <source>
        <dbReference type="SAM" id="Phobius"/>
    </source>
</evidence>
<feature type="transmembrane region" description="Helical" evidence="1">
    <location>
        <begin position="162"/>
        <end position="184"/>
    </location>
</feature>
<gene>
    <name evidence="2" type="ORF">FHU10_0092</name>
</gene>
<reference evidence="2" key="2">
    <citation type="submission" date="2019-08" db="EMBL/GenBank/DDBJ databases">
        <title>Investigation of anaerobic lignin degradation for improved lignocellulosic biofuels.</title>
        <authorList>
            <person name="Deangelis K.PhD."/>
        </authorList>
    </citation>
    <scope>NUCLEOTIDE SEQUENCE [LARGE SCALE GENOMIC DNA]</scope>
    <source>
        <strain evidence="2">128R</strain>
    </source>
</reference>
<feature type="transmembrane region" description="Helical" evidence="1">
    <location>
        <begin position="77"/>
        <end position="100"/>
    </location>
</feature>
<comment type="caution">
    <text evidence="2">The sequence shown here is derived from an EMBL/GenBank/DDBJ whole genome shotgun (WGS) entry which is preliminary data.</text>
</comment>
<dbReference type="EMBL" id="VISQ01000001">
    <property type="protein sequence ID" value="TVZ67696.1"/>
    <property type="molecule type" value="Genomic_DNA"/>
</dbReference>
<keyword evidence="1" id="KW-1133">Transmembrane helix</keyword>